<evidence type="ECO:0000313" key="1">
    <source>
        <dbReference type="EMBL" id="NYG98898.1"/>
    </source>
</evidence>
<dbReference type="Proteomes" id="UP000553888">
    <property type="component" value="Unassembled WGS sequence"/>
</dbReference>
<dbReference type="EMBL" id="JACBZY010000001">
    <property type="protein sequence ID" value="NYG98898.1"/>
    <property type="molecule type" value="Genomic_DNA"/>
</dbReference>
<accession>A0A852YIF8</accession>
<gene>
    <name evidence="1" type="ORF">BJ979_001524</name>
</gene>
<comment type="caution">
    <text evidence="1">The sequence shown here is derived from an EMBL/GenBank/DDBJ whole genome shotgun (WGS) entry which is preliminary data.</text>
</comment>
<name>A0A852YIF8_9MICO</name>
<evidence type="ECO:0000313" key="2">
    <source>
        <dbReference type="Proteomes" id="UP000553888"/>
    </source>
</evidence>
<reference evidence="1 2" key="1">
    <citation type="submission" date="2020-07" db="EMBL/GenBank/DDBJ databases">
        <title>Sequencing the genomes of 1000 actinobacteria strains.</title>
        <authorList>
            <person name="Klenk H.-P."/>
        </authorList>
    </citation>
    <scope>NUCLEOTIDE SEQUENCE [LARGE SCALE GENOMIC DNA]</scope>
    <source>
        <strain evidence="1 2">DSM 23141</strain>
    </source>
</reference>
<sequence length="210" mass="22989">MTRQLQYSEADMTMVLPGTWASFSLADDPENEAKLVGDLVKRQVGTNDRLARVRRDAREQLKGVLSGARRAGAFRVGLSLEILPGVPFPAAMILRMIDWPIAAQPEQTLGERLTAAYPRVAHLDLACGPVARRGEFRDVAVGSEATTDLKLEYWVARPDGEKLVHIDVDLPTAADRELYTELVDAIVDSIRWFPAPGTAEQPAPTSPDAS</sequence>
<dbReference type="AlphaFoldDB" id="A0A852YIF8"/>
<keyword evidence="2" id="KW-1185">Reference proteome</keyword>
<proteinExistence type="predicted"/>
<dbReference type="RefSeq" id="WP_179566757.1">
    <property type="nucleotide sequence ID" value="NZ_JACBZY010000001.1"/>
</dbReference>
<protein>
    <submittedName>
        <fullName evidence="1">Uncharacterized protein</fullName>
    </submittedName>
</protein>
<organism evidence="1 2">
    <name type="scientific">Schumannella luteola</name>
    <dbReference type="NCBI Taxonomy" id="472059"/>
    <lineage>
        <taxon>Bacteria</taxon>
        <taxon>Bacillati</taxon>
        <taxon>Actinomycetota</taxon>
        <taxon>Actinomycetes</taxon>
        <taxon>Micrococcales</taxon>
        <taxon>Microbacteriaceae</taxon>
        <taxon>Schumannella</taxon>
    </lineage>
</organism>